<proteinExistence type="predicted"/>
<reference evidence="1" key="2">
    <citation type="journal article" date="2015" name="Data Brief">
        <title>Shoot transcriptome of the giant reed, Arundo donax.</title>
        <authorList>
            <person name="Barrero R.A."/>
            <person name="Guerrero F.D."/>
            <person name="Moolhuijzen P."/>
            <person name="Goolsby J.A."/>
            <person name="Tidwell J."/>
            <person name="Bellgard S.E."/>
            <person name="Bellgard M.I."/>
        </authorList>
    </citation>
    <scope>NUCLEOTIDE SEQUENCE</scope>
    <source>
        <tissue evidence="1">Shoot tissue taken approximately 20 cm above the soil surface</tissue>
    </source>
</reference>
<evidence type="ECO:0000313" key="1">
    <source>
        <dbReference type="EMBL" id="JAE27809.1"/>
    </source>
</evidence>
<sequence length="49" mass="5642">MKQRWRLPSMSALSLLCILRDASLTIAELLVWFVWHVTDSDMSHANQGL</sequence>
<protein>
    <submittedName>
        <fullName evidence="1">Uncharacterized protein</fullName>
    </submittedName>
</protein>
<organism evidence="1">
    <name type="scientific">Arundo donax</name>
    <name type="common">Giant reed</name>
    <name type="synonym">Donax arundinaceus</name>
    <dbReference type="NCBI Taxonomy" id="35708"/>
    <lineage>
        <taxon>Eukaryota</taxon>
        <taxon>Viridiplantae</taxon>
        <taxon>Streptophyta</taxon>
        <taxon>Embryophyta</taxon>
        <taxon>Tracheophyta</taxon>
        <taxon>Spermatophyta</taxon>
        <taxon>Magnoliopsida</taxon>
        <taxon>Liliopsida</taxon>
        <taxon>Poales</taxon>
        <taxon>Poaceae</taxon>
        <taxon>PACMAD clade</taxon>
        <taxon>Arundinoideae</taxon>
        <taxon>Arundineae</taxon>
        <taxon>Arundo</taxon>
    </lineage>
</organism>
<dbReference type="EMBL" id="GBRH01170087">
    <property type="protein sequence ID" value="JAE27809.1"/>
    <property type="molecule type" value="Transcribed_RNA"/>
</dbReference>
<reference evidence="1" key="1">
    <citation type="submission" date="2014-09" db="EMBL/GenBank/DDBJ databases">
        <authorList>
            <person name="Magalhaes I.L.F."/>
            <person name="Oliveira U."/>
            <person name="Santos F.R."/>
            <person name="Vidigal T.H.D.A."/>
            <person name="Brescovit A.D."/>
            <person name="Santos A.J."/>
        </authorList>
    </citation>
    <scope>NUCLEOTIDE SEQUENCE</scope>
    <source>
        <tissue evidence="1">Shoot tissue taken approximately 20 cm above the soil surface</tissue>
    </source>
</reference>
<dbReference type="AlphaFoldDB" id="A0A0A9GW84"/>
<name>A0A0A9GW84_ARUDO</name>
<accession>A0A0A9GW84</accession>